<feature type="domain" description="Protein kinase" evidence="2">
    <location>
        <begin position="637"/>
        <end position="893"/>
    </location>
</feature>
<name>A0A8H5D1T3_9AGAR</name>
<feature type="compositionally biased region" description="Gly residues" evidence="1">
    <location>
        <begin position="575"/>
        <end position="613"/>
    </location>
</feature>
<sequence>MTVNLSFYFPLRHDYTCLGSWTPVLVDKVPTVGQLLYYLQESHSTNPFPNQSRLELSFYDVSFIPDITKLLEKDIPVDPALIDPEHRLNIAQALPAYLVAIASAPLPPALSFPIYSSALPPSVLYPILSPLPFPPSTSHATSLPPPTVENVPAVEIPGPVEFPVLEPDMIPKIADDQLITKVIITIAEYPTIRDVNLSNNNIDSFHTPLDKSPPWVQAFEQKMSRRREITEPAFRHLLECANRSIPDDSLTEAIRAGFVCNNGDVTLKSTGQTIRSRDQEFAAIMSTILPPEPLPYSESTILHWFQQFRDNVGRNPLNQPDRQLTLIAGRNMNLPEKLGIPIQKSKSCAWYRFKPDASLLRGCEPILFLEFESLKKDFTRQRLYGASMVKWMALISGRLFLIPLLYVYKNGTAFLRYMYENGNKIQYVQKLYNLNARGSRLEFLLTIYNIADREPVTIVSDKMRTQIRIFKAILPEEIGHSILVCAEGRSRASGHDSASRASVRDGATLAAIVDVEMDEVGNALSDGDDDGVNAGGDVVNIGAETAKKNTHKRRKRNPDPELEGFPDRDGNGKPSDGGGGGAGESGNGGGGGSGWGGGGAGGTGGGGGDGRVGAAGNADGGHGRGRGSDQSNAAGGVVTWSRAVKGSVGQTARDVLVAEGYCDVRLMGKNILQITKGSSGLVAKIIRTKRERRFYNMRLNHPNIVKSEAFLSRPSLGLNIVTLPELSSLEYTLIRECCAGSFVSTNFLDMSYDLANGLRFPHSRSIAHMDIKPSNLVYHPKTFVLQIIDFNLVRWVKSPDELVVGFWGTPGWMAPEILQGKPFKPFLADLYSCGLVFRKMADTAAVLDDTRTGAVWIDELRFFASRLTIEEPSLRPPLDIYIASRDPFRTMNH</sequence>
<dbReference type="GO" id="GO:0005524">
    <property type="term" value="F:ATP binding"/>
    <property type="evidence" value="ECO:0007669"/>
    <property type="project" value="InterPro"/>
</dbReference>
<evidence type="ECO:0000259" key="2">
    <source>
        <dbReference type="PROSITE" id="PS50011"/>
    </source>
</evidence>
<gene>
    <name evidence="3" type="ORF">D9757_014836</name>
</gene>
<protein>
    <recommendedName>
        <fullName evidence="2">Protein kinase domain-containing protein</fullName>
    </recommendedName>
</protein>
<dbReference type="OrthoDB" id="4062651at2759"/>
<proteinExistence type="predicted"/>
<evidence type="ECO:0000313" key="3">
    <source>
        <dbReference type="EMBL" id="KAF5352011.1"/>
    </source>
</evidence>
<comment type="caution">
    <text evidence="3">The sequence shown here is derived from an EMBL/GenBank/DDBJ whole genome shotgun (WGS) entry which is preliminary data.</text>
</comment>
<dbReference type="AlphaFoldDB" id="A0A8H5D1T3"/>
<reference evidence="3 4" key="1">
    <citation type="journal article" date="2020" name="ISME J.">
        <title>Uncovering the hidden diversity of litter-decomposition mechanisms in mushroom-forming fungi.</title>
        <authorList>
            <person name="Floudas D."/>
            <person name="Bentzer J."/>
            <person name="Ahren D."/>
            <person name="Johansson T."/>
            <person name="Persson P."/>
            <person name="Tunlid A."/>
        </authorList>
    </citation>
    <scope>NUCLEOTIDE SEQUENCE [LARGE SCALE GENOMIC DNA]</scope>
    <source>
        <strain evidence="3 4">CBS 406.79</strain>
    </source>
</reference>
<organism evidence="3 4">
    <name type="scientific">Collybiopsis confluens</name>
    <dbReference type="NCBI Taxonomy" id="2823264"/>
    <lineage>
        <taxon>Eukaryota</taxon>
        <taxon>Fungi</taxon>
        <taxon>Dikarya</taxon>
        <taxon>Basidiomycota</taxon>
        <taxon>Agaricomycotina</taxon>
        <taxon>Agaricomycetes</taxon>
        <taxon>Agaricomycetidae</taxon>
        <taxon>Agaricales</taxon>
        <taxon>Marasmiineae</taxon>
        <taxon>Omphalotaceae</taxon>
        <taxon>Collybiopsis</taxon>
    </lineage>
</organism>
<feature type="region of interest" description="Disordered" evidence="1">
    <location>
        <begin position="522"/>
        <end position="634"/>
    </location>
</feature>
<dbReference type="SUPFAM" id="SSF56112">
    <property type="entry name" value="Protein kinase-like (PK-like)"/>
    <property type="match status" value="1"/>
</dbReference>
<dbReference type="PANTHER" id="PTHR23257">
    <property type="entry name" value="SERINE-THREONINE PROTEIN KINASE"/>
    <property type="match status" value="1"/>
</dbReference>
<dbReference type="GO" id="GO:0007165">
    <property type="term" value="P:signal transduction"/>
    <property type="evidence" value="ECO:0007669"/>
    <property type="project" value="TreeGrafter"/>
</dbReference>
<keyword evidence="4" id="KW-1185">Reference proteome</keyword>
<dbReference type="SMART" id="SM00220">
    <property type="entry name" value="S_TKc"/>
    <property type="match status" value="1"/>
</dbReference>
<dbReference type="InterPro" id="IPR008271">
    <property type="entry name" value="Ser/Thr_kinase_AS"/>
</dbReference>
<dbReference type="Proteomes" id="UP000518752">
    <property type="component" value="Unassembled WGS sequence"/>
</dbReference>
<dbReference type="InterPro" id="IPR000719">
    <property type="entry name" value="Prot_kinase_dom"/>
</dbReference>
<dbReference type="GO" id="GO:0004672">
    <property type="term" value="F:protein kinase activity"/>
    <property type="evidence" value="ECO:0007669"/>
    <property type="project" value="InterPro"/>
</dbReference>
<evidence type="ECO:0000313" key="4">
    <source>
        <dbReference type="Proteomes" id="UP000518752"/>
    </source>
</evidence>
<dbReference type="Pfam" id="PF00069">
    <property type="entry name" value="Pkinase"/>
    <property type="match status" value="1"/>
</dbReference>
<accession>A0A8H5D1T3</accession>
<dbReference type="PROSITE" id="PS00108">
    <property type="entry name" value="PROTEIN_KINASE_ST"/>
    <property type="match status" value="1"/>
</dbReference>
<evidence type="ECO:0000256" key="1">
    <source>
        <dbReference type="SAM" id="MobiDB-lite"/>
    </source>
</evidence>
<dbReference type="PROSITE" id="PS50011">
    <property type="entry name" value="PROTEIN_KINASE_DOM"/>
    <property type="match status" value="1"/>
</dbReference>
<dbReference type="InterPro" id="IPR050167">
    <property type="entry name" value="Ser_Thr_protein_kinase"/>
</dbReference>
<dbReference type="Gene3D" id="1.10.510.10">
    <property type="entry name" value="Transferase(Phosphotransferase) domain 1"/>
    <property type="match status" value="1"/>
</dbReference>
<dbReference type="InterPro" id="IPR011009">
    <property type="entry name" value="Kinase-like_dom_sf"/>
</dbReference>
<dbReference type="GO" id="GO:0005737">
    <property type="term" value="C:cytoplasm"/>
    <property type="evidence" value="ECO:0007669"/>
    <property type="project" value="TreeGrafter"/>
</dbReference>
<dbReference type="EMBL" id="JAACJN010000281">
    <property type="protein sequence ID" value="KAF5352011.1"/>
    <property type="molecule type" value="Genomic_DNA"/>
</dbReference>